<dbReference type="AlphaFoldDB" id="A0A1I7MUI0"/>
<evidence type="ECO:0000256" key="1">
    <source>
        <dbReference type="SAM" id="MobiDB-lite"/>
    </source>
</evidence>
<feature type="region of interest" description="Disordered" evidence="1">
    <location>
        <begin position="80"/>
        <end position="101"/>
    </location>
</feature>
<keyword evidence="2" id="KW-1133">Transmembrane helix</keyword>
<feature type="transmembrane region" description="Helical" evidence="2">
    <location>
        <begin position="53"/>
        <end position="73"/>
    </location>
</feature>
<evidence type="ECO:0000313" key="4">
    <source>
        <dbReference type="Proteomes" id="UP000199423"/>
    </source>
</evidence>
<organism evidence="3 4">
    <name type="scientific">Hyphomicrobium facile</name>
    <dbReference type="NCBI Taxonomy" id="51670"/>
    <lineage>
        <taxon>Bacteria</taxon>
        <taxon>Pseudomonadati</taxon>
        <taxon>Pseudomonadota</taxon>
        <taxon>Alphaproteobacteria</taxon>
        <taxon>Hyphomicrobiales</taxon>
        <taxon>Hyphomicrobiaceae</taxon>
        <taxon>Hyphomicrobium</taxon>
    </lineage>
</organism>
<feature type="transmembrane region" description="Helical" evidence="2">
    <location>
        <begin position="20"/>
        <end position="41"/>
    </location>
</feature>
<evidence type="ECO:0000256" key="2">
    <source>
        <dbReference type="SAM" id="Phobius"/>
    </source>
</evidence>
<proteinExistence type="predicted"/>
<dbReference type="RefSeq" id="WP_092863233.1">
    <property type="nucleotide sequence ID" value="NZ_FPCH01000001.1"/>
</dbReference>
<evidence type="ECO:0000313" key="3">
    <source>
        <dbReference type="EMBL" id="SFV26051.1"/>
    </source>
</evidence>
<protein>
    <submittedName>
        <fullName evidence="3">Uncharacterized protein</fullName>
    </submittedName>
</protein>
<keyword evidence="4" id="KW-1185">Reference proteome</keyword>
<reference evidence="4" key="1">
    <citation type="submission" date="2016-10" db="EMBL/GenBank/DDBJ databases">
        <authorList>
            <person name="Varghese N."/>
            <person name="Submissions S."/>
        </authorList>
    </citation>
    <scope>NUCLEOTIDE SEQUENCE [LARGE SCALE GENOMIC DNA]</scope>
    <source>
        <strain evidence="4">DSM 1565</strain>
    </source>
</reference>
<keyword evidence="2" id="KW-0472">Membrane</keyword>
<dbReference type="OrthoDB" id="7932298at2"/>
<dbReference type="STRING" id="51670.SAMN04488557_0304"/>
<name>A0A1I7MUI0_9HYPH</name>
<accession>A0A1I7MUI0</accession>
<gene>
    <name evidence="3" type="ORF">SAMN04488557_0304</name>
</gene>
<dbReference type="Proteomes" id="UP000199423">
    <property type="component" value="Unassembled WGS sequence"/>
</dbReference>
<keyword evidence="2" id="KW-0812">Transmembrane</keyword>
<sequence length="160" mass="16730">MFASLFKRAEASVENTLGELGNRVLIGIPFIVALGFAAASFSSYANRNYGPEIGNLIVAGGFILLGFLVALVVKLRKRPGGPASEVHEEPASEEPQSTGPSFLEDEKVMSIVSAAAPIVLPAMLRTASKNWPLILAAAAGLYVFSRSESAGSAQQSPPQA</sequence>
<dbReference type="EMBL" id="FPCH01000001">
    <property type="protein sequence ID" value="SFV26051.1"/>
    <property type="molecule type" value="Genomic_DNA"/>
</dbReference>